<evidence type="ECO:0000313" key="4">
    <source>
        <dbReference type="EMBL" id="KDN64873.1"/>
    </source>
</evidence>
<dbReference type="Pfam" id="PF00172">
    <property type="entry name" value="Zn_clus"/>
    <property type="match status" value="1"/>
</dbReference>
<dbReference type="PANTHER" id="PTHR47785:SF6">
    <property type="entry name" value="ZN(II)2CYS6 TRANSCRIPTION FACTOR (EUROFUNG)"/>
    <property type="match status" value="1"/>
</dbReference>
<evidence type="ECO:0000313" key="5">
    <source>
        <dbReference type="Proteomes" id="UP000027238"/>
    </source>
</evidence>
<dbReference type="Proteomes" id="UP000027238">
    <property type="component" value="Unassembled WGS sequence"/>
</dbReference>
<dbReference type="Gene3D" id="4.10.240.10">
    <property type="entry name" value="Zn(2)-C6 fungal-type DNA-binding domain"/>
    <property type="match status" value="1"/>
</dbReference>
<dbReference type="eggNOG" id="ENOG502SHAW">
    <property type="taxonomic scope" value="Eukaryota"/>
</dbReference>
<accession>A0A066X6U6</accession>
<dbReference type="GO" id="GO:0000981">
    <property type="term" value="F:DNA-binding transcription factor activity, RNA polymerase II-specific"/>
    <property type="evidence" value="ECO:0007669"/>
    <property type="project" value="InterPro"/>
</dbReference>
<comment type="caution">
    <text evidence="4">The sequence shown here is derived from an EMBL/GenBank/DDBJ whole genome shotgun (WGS) entry which is preliminary data.</text>
</comment>
<dbReference type="AlphaFoldDB" id="A0A066X6U6"/>
<keyword evidence="1" id="KW-0539">Nucleus</keyword>
<dbReference type="PANTHER" id="PTHR47785">
    <property type="entry name" value="ZN(II)2CYS6 TRANSCRIPTION FACTOR (EUROFUNG)-RELATED-RELATED"/>
    <property type="match status" value="1"/>
</dbReference>
<evidence type="ECO:0000256" key="1">
    <source>
        <dbReference type="ARBA" id="ARBA00023242"/>
    </source>
</evidence>
<dbReference type="PROSITE" id="PS00463">
    <property type="entry name" value="ZN2_CY6_FUNGAL_1"/>
    <property type="match status" value="1"/>
</dbReference>
<keyword evidence="5" id="KW-1185">Reference proteome</keyword>
<dbReference type="InterPro" id="IPR001138">
    <property type="entry name" value="Zn2Cys6_DnaBD"/>
</dbReference>
<feature type="compositionally biased region" description="Polar residues" evidence="2">
    <location>
        <begin position="111"/>
        <end position="139"/>
    </location>
</feature>
<evidence type="ECO:0000256" key="2">
    <source>
        <dbReference type="SAM" id="MobiDB-lite"/>
    </source>
</evidence>
<feature type="region of interest" description="Disordered" evidence="2">
    <location>
        <begin position="111"/>
        <end position="141"/>
    </location>
</feature>
<evidence type="ECO:0000259" key="3">
    <source>
        <dbReference type="PROSITE" id="PS50048"/>
    </source>
</evidence>
<reference evidence="5" key="1">
    <citation type="journal article" date="2014" name="Genome Announc.">
        <title>Draft genome sequence of Colletotrichum sublineola, a destructive pathogen of cultivated sorghum.</title>
        <authorList>
            <person name="Baroncelli R."/>
            <person name="Sanz-Martin J.M."/>
            <person name="Rech G.E."/>
            <person name="Sukno S.A."/>
            <person name="Thon M.R."/>
        </authorList>
    </citation>
    <scope>NUCLEOTIDE SEQUENCE [LARGE SCALE GENOMIC DNA]</scope>
    <source>
        <strain evidence="5">TX430BB</strain>
    </source>
</reference>
<proteinExistence type="predicted"/>
<gene>
    <name evidence="4" type="ORF">CSUB01_02363</name>
</gene>
<dbReference type="InterPro" id="IPR053181">
    <property type="entry name" value="EcdB-like_regulator"/>
</dbReference>
<sequence>MNTEPSSVASSWAGSVAGMSAHRKERGHIAQRACEVCRRRKQKCDEEKPTCGYCFKAQLECDYGSPKPTKKDKTLVELLDLVTNINQHTSHIPEISAQLLRLRDNIPTLLPTETSAGSDVASSTATVQPSTQPSLSLTPRRQAARRYASNVDRILSWPAVRQTLETVRPKIPGIQVIFEETESSSVLFEQRRASSSLFRGGLESMEAQDRIALAIAPDDPRPLQMTSISPHILAERIRIYFNTFNRIHPVLDRQYFMEVVFPGVLHNRFCEDAASTLLCLVMALAEVAIADVSGRGFSAFQGHQDGEPSNTAEYIEYRPPGIEFFNEARRRLGFSVGEYSLENIQMFILTGYVILGWRIPWNYFWACVRSENVADQMVLSITDYITSLALNIWCIKQELELPLTGLDKLESHIQLPQFPEFVTTTDELLRVQMYNDRMSHYGEIFVYHISLRNLAVKIQKSLKQVAEAPISIPGQTMPGSDDFLRSIVDKLAMELEQWHSSLPDHLSWDRNLPSTMYSTPDLQPSSQSFYAQSMYATNAMDTLHSAPMSNFIGSDITNPNANMAFPNSDGVLLAIMRSRYYYVEFILYRPFAYKALHENPDNLTETDLSATTRFLHACVLWPVVVGTGRTFNFSAQSFLLLQLINRHLFVNPPPASTVFMDKASSISTASTDTHDLTFTIALYKAFEVFKTLSANSQVAGQESGNESQVTDAIEEIILASDFSVRDVRTLNGTGSENGLSEDVFTTWNELDVFADFTGRISFETLERIITLWNIQKAEDDFGAAINLLMSDNRVQGSENPFIDLKEYVMSYTY</sequence>
<dbReference type="CDD" id="cd00067">
    <property type="entry name" value="GAL4"/>
    <property type="match status" value="1"/>
</dbReference>
<dbReference type="STRING" id="1173701.A0A066X6U6"/>
<dbReference type="SMART" id="SM00066">
    <property type="entry name" value="GAL4"/>
    <property type="match status" value="1"/>
</dbReference>
<organism evidence="4 5">
    <name type="scientific">Colletotrichum sublineola</name>
    <name type="common">Sorghum anthracnose fungus</name>
    <dbReference type="NCBI Taxonomy" id="1173701"/>
    <lineage>
        <taxon>Eukaryota</taxon>
        <taxon>Fungi</taxon>
        <taxon>Dikarya</taxon>
        <taxon>Ascomycota</taxon>
        <taxon>Pezizomycotina</taxon>
        <taxon>Sordariomycetes</taxon>
        <taxon>Hypocreomycetidae</taxon>
        <taxon>Glomerellales</taxon>
        <taxon>Glomerellaceae</taxon>
        <taxon>Colletotrichum</taxon>
        <taxon>Colletotrichum graminicola species complex</taxon>
    </lineage>
</organism>
<dbReference type="OMA" id="CHYREPQ"/>
<dbReference type="CDD" id="cd12148">
    <property type="entry name" value="fungal_TF_MHR"/>
    <property type="match status" value="1"/>
</dbReference>
<dbReference type="EMBL" id="JMSE01001090">
    <property type="protein sequence ID" value="KDN64873.1"/>
    <property type="molecule type" value="Genomic_DNA"/>
</dbReference>
<dbReference type="OrthoDB" id="6133115at2759"/>
<dbReference type="InterPro" id="IPR036864">
    <property type="entry name" value="Zn2-C6_fun-type_DNA-bd_sf"/>
</dbReference>
<dbReference type="SUPFAM" id="SSF57701">
    <property type="entry name" value="Zn2/Cys6 DNA-binding domain"/>
    <property type="match status" value="1"/>
</dbReference>
<name>A0A066X6U6_COLSU</name>
<dbReference type="GO" id="GO:0008270">
    <property type="term" value="F:zinc ion binding"/>
    <property type="evidence" value="ECO:0007669"/>
    <property type="project" value="InterPro"/>
</dbReference>
<dbReference type="HOGENOM" id="CLU_014025_2_0_1"/>
<feature type="domain" description="Zn(2)-C6 fungal-type" evidence="3">
    <location>
        <begin position="33"/>
        <end position="63"/>
    </location>
</feature>
<dbReference type="PROSITE" id="PS50048">
    <property type="entry name" value="ZN2_CY6_FUNGAL_2"/>
    <property type="match status" value="1"/>
</dbReference>
<protein>
    <recommendedName>
        <fullName evidence="3">Zn(2)-C6 fungal-type domain-containing protein</fullName>
    </recommendedName>
</protein>